<protein>
    <submittedName>
        <fullName evidence="2">Uncharacterized protein</fullName>
    </submittedName>
</protein>
<proteinExistence type="predicted"/>
<gene>
    <name evidence="2" type="ORF">ILUMI_12401</name>
</gene>
<dbReference type="InterPro" id="IPR009057">
    <property type="entry name" value="Homeodomain-like_sf"/>
</dbReference>
<evidence type="ECO:0000313" key="3">
    <source>
        <dbReference type="Proteomes" id="UP000801492"/>
    </source>
</evidence>
<dbReference type="AlphaFoldDB" id="A0A8K0G9L1"/>
<evidence type="ECO:0000313" key="2">
    <source>
        <dbReference type="EMBL" id="KAF2893772.1"/>
    </source>
</evidence>
<organism evidence="2 3">
    <name type="scientific">Ignelater luminosus</name>
    <name type="common">Cucubano</name>
    <name type="synonym">Pyrophorus luminosus</name>
    <dbReference type="NCBI Taxonomy" id="2038154"/>
    <lineage>
        <taxon>Eukaryota</taxon>
        <taxon>Metazoa</taxon>
        <taxon>Ecdysozoa</taxon>
        <taxon>Arthropoda</taxon>
        <taxon>Hexapoda</taxon>
        <taxon>Insecta</taxon>
        <taxon>Pterygota</taxon>
        <taxon>Neoptera</taxon>
        <taxon>Endopterygota</taxon>
        <taxon>Coleoptera</taxon>
        <taxon>Polyphaga</taxon>
        <taxon>Elateriformia</taxon>
        <taxon>Elateroidea</taxon>
        <taxon>Elateridae</taxon>
        <taxon>Agrypninae</taxon>
        <taxon>Pyrophorini</taxon>
        <taxon>Ignelater</taxon>
    </lineage>
</organism>
<dbReference type="GO" id="GO:0005634">
    <property type="term" value="C:nucleus"/>
    <property type="evidence" value="ECO:0007669"/>
    <property type="project" value="UniProtKB-SubCell"/>
</dbReference>
<comment type="subcellular location">
    <subcellularLocation>
        <location evidence="1">Nucleus</location>
    </subcellularLocation>
</comment>
<feature type="non-terminal residue" evidence="2">
    <location>
        <position position="143"/>
    </location>
</feature>
<dbReference type="Gene3D" id="1.10.10.10">
    <property type="entry name" value="Winged helix-like DNA-binding domain superfamily/Winged helix DNA-binding domain"/>
    <property type="match status" value="1"/>
</dbReference>
<dbReference type="Proteomes" id="UP000801492">
    <property type="component" value="Unassembled WGS sequence"/>
</dbReference>
<comment type="caution">
    <text evidence="2">The sequence shown here is derived from an EMBL/GenBank/DDBJ whole genome shotgun (WGS) entry which is preliminary data.</text>
</comment>
<name>A0A8K0G9L1_IGNLU</name>
<reference evidence="2" key="1">
    <citation type="submission" date="2019-08" db="EMBL/GenBank/DDBJ databases">
        <title>The genome of the North American firefly Photinus pyralis.</title>
        <authorList>
            <consortium name="Photinus pyralis genome working group"/>
            <person name="Fallon T.R."/>
            <person name="Sander Lower S.E."/>
            <person name="Weng J.-K."/>
        </authorList>
    </citation>
    <scope>NUCLEOTIDE SEQUENCE</scope>
    <source>
        <strain evidence="2">TRF0915ILg1</strain>
        <tissue evidence="2">Whole body</tissue>
    </source>
</reference>
<accession>A0A8K0G9L1</accession>
<dbReference type="SUPFAM" id="SSF46689">
    <property type="entry name" value="Homeodomain-like"/>
    <property type="match status" value="1"/>
</dbReference>
<keyword evidence="3" id="KW-1185">Reference proteome</keyword>
<dbReference type="InterPro" id="IPR036388">
    <property type="entry name" value="WH-like_DNA-bd_sf"/>
</dbReference>
<dbReference type="EMBL" id="VTPC01007673">
    <property type="protein sequence ID" value="KAF2893772.1"/>
    <property type="molecule type" value="Genomic_DNA"/>
</dbReference>
<dbReference type="OrthoDB" id="6766154at2759"/>
<evidence type="ECO:0000256" key="1">
    <source>
        <dbReference type="ARBA" id="ARBA00004123"/>
    </source>
</evidence>
<sequence>MSLKEQDVRQTVLRKWTENPLISTSELAKICKTSQRTVQRYLKKFRNTGTIDRKSRNGRPTRSFDKIIEKKVCVIYKKHPSISVRDVAKKIGSSSSNVQKIKKRCNIKTYKKQKAPKRTTEQYNWAIRRSRLLYQMLLERSDH</sequence>
<dbReference type="Pfam" id="PF13412">
    <property type="entry name" value="HTH_24"/>
    <property type="match status" value="1"/>
</dbReference>